<dbReference type="PROSITE" id="PS50943">
    <property type="entry name" value="HTH_CROC1"/>
    <property type="match status" value="1"/>
</dbReference>
<dbReference type="RefSeq" id="WP_407987529.1">
    <property type="nucleotide sequence ID" value="NZ_AP035881.2"/>
</dbReference>
<dbReference type="GO" id="GO:0003677">
    <property type="term" value="F:DNA binding"/>
    <property type="evidence" value="ECO:0007669"/>
    <property type="project" value="InterPro"/>
</dbReference>
<name>A0AB33JWQ7_9ACTN</name>
<dbReference type="CDD" id="cd00093">
    <property type="entry name" value="HTH_XRE"/>
    <property type="match status" value="1"/>
</dbReference>
<dbReference type="SUPFAM" id="SSF47413">
    <property type="entry name" value="lambda repressor-like DNA-binding domains"/>
    <property type="match status" value="1"/>
</dbReference>
<dbReference type="Gene3D" id="1.10.260.40">
    <property type="entry name" value="lambda repressor-like DNA-binding domains"/>
    <property type="match status" value="1"/>
</dbReference>
<dbReference type="Gene3D" id="3.30.450.180">
    <property type="match status" value="1"/>
</dbReference>
<feature type="domain" description="HTH cro/C1-type" evidence="1">
    <location>
        <begin position="36"/>
        <end position="83"/>
    </location>
</feature>
<organism evidence="2">
    <name type="scientific">Kitasatospora sp. CMC57</name>
    <dbReference type="NCBI Taxonomy" id="3231513"/>
    <lineage>
        <taxon>Bacteria</taxon>
        <taxon>Bacillati</taxon>
        <taxon>Actinomycetota</taxon>
        <taxon>Actinomycetes</taxon>
        <taxon>Kitasatosporales</taxon>
        <taxon>Streptomycetaceae</taxon>
        <taxon>Kitasatospora</taxon>
    </lineage>
</organism>
<gene>
    <name evidence="2" type="ORF">KCMC57_13380</name>
</gene>
<accession>A0AB33JWQ7</accession>
<dbReference type="Pfam" id="PF17765">
    <property type="entry name" value="MLTR_LBD"/>
    <property type="match status" value="1"/>
</dbReference>
<dbReference type="SMART" id="SM00530">
    <property type="entry name" value="HTH_XRE"/>
    <property type="match status" value="1"/>
</dbReference>
<dbReference type="AlphaFoldDB" id="A0AB33JWQ7"/>
<evidence type="ECO:0000259" key="1">
    <source>
        <dbReference type="PROSITE" id="PS50943"/>
    </source>
</evidence>
<dbReference type="InterPro" id="IPR041413">
    <property type="entry name" value="MLTR_LBD"/>
</dbReference>
<protein>
    <submittedName>
        <fullName evidence="2">Helix-turn-helix transcriptional regulator</fullName>
    </submittedName>
</protein>
<dbReference type="PANTHER" id="PTHR35010:SF2">
    <property type="entry name" value="BLL4672 PROTEIN"/>
    <property type="match status" value="1"/>
</dbReference>
<proteinExistence type="predicted"/>
<dbReference type="InterPro" id="IPR010982">
    <property type="entry name" value="Lambda_DNA-bd_dom_sf"/>
</dbReference>
<dbReference type="InterPro" id="IPR001387">
    <property type="entry name" value="Cro/C1-type_HTH"/>
</dbReference>
<dbReference type="EMBL" id="AP035881">
    <property type="protein sequence ID" value="BFP44970.1"/>
    <property type="molecule type" value="Genomic_DNA"/>
</dbReference>
<reference evidence="2" key="1">
    <citation type="submission" date="2024-07" db="EMBL/GenBank/DDBJ databases">
        <title>Complete genome sequences of cellulolytic bacteria, Kitasatospora sp. CMC57 and Streptomyces sp. CMC78, isolated from Japanese agricultural soil.</title>
        <authorList>
            <person name="Hashimoto T."/>
            <person name="Ito M."/>
            <person name="Iwamoto M."/>
            <person name="Fukahori D."/>
            <person name="Shoda T."/>
            <person name="Sakoda M."/>
            <person name="Morohoshi T."/>
            <person name="Mitsuboshi M."/>
            <person name="Nishizawa T."/>
        </authorList>
    </citation>
    <scope>NUCLEOTIDE SEQUENCE</scope>
    <source>
        <strain evidence="2">CMC57</strain>
    </source>
</reference>
<dbReference type="Pfam" id="PF13560">
    <property type="entry name" value="HTH_31"/>
    <property type="match status" value="1"/>
</dbReference>
<evidence type="ECO:0000313" key="2">
    <source>
        <dbReference type="EMBL" id="BFP44970.1"/>
    </source>
</evidence>
<dbReference type="PANTHER" id="PTHR35010">
    <property type="entry name" value="BLL4672 PROTEIN-RELATED"/>
    <property type="match status" value="1"/>
</dbReference>
<sequence length="279" mass="31511">MGNKAELGTFLRSRRARLQPADAGLRQYGERRRVPGLRREELAQLAGVSVDYYVRFEQGRAENVSDTVIEAVATALRLDQAERQHLLHLVRPDVTGARPAQRVRPGLLRLLDSLPDTPALVVGRRTDVLAWNGPFTALLQVDLDALEPEQRNLTWLHFCDERLRDRYVDWECKARDLVAILRMDLGRHQCDPEYTDLVSRLTGLSPEFARLWEDQEVREKTHGEYVMWHPAAGAFTLAYETLRLPDDPDQALVVYTAEAGSPAEPALRAVLDAARAGTV</sequence>